<accession>A0A8I3AA06</accession>
<keyword evidence="2" id="KW-1185">Reference proteome</keyword>
<evidence type="ECO:0000313" key="2">
    <source>
        <dbReference type="Proteomes" id="UP000683000"/>
    </source>
</evidence>
<protein>
    <submittedName>
        <fullName evidence="1">Uncharacterized protein</fullName>
    </submittedName>
</protein>
<dbReference type="AlphaFoldDB" id="A0A8I3AA06"/>
<reference evidence="1" key="1">
    <citation type="submission" date="2021-03" db="EMBL/GenBank/DDBJ databases">
        <title>Evolutionary innovations through gain and loss of genes in the ectomycorrhizal Boletales.</title>
        <authorList>
            <person name="Wu G."/>
            <person name="Miyauchi S."/>
            <person name="Morin E."/>
            <person name="Yang Z.-L."/>
            <person name="Xu J."/>
            <person name="Martin F.M."/>
        </authorList>
    </citation>
    <scope>NUCLEOTIDE SEQUENCE</scope>
    <source>
        <strain evidence="1">BR01</strain>
    </source>
</reference>
<comment type="caution">
    <text evidence="1">The sequence shown here is derived from an EMBL/GenBank/DDBJ whole genome shotgun (WGS) entry which is preliminary data.</text>
</comment>
<name>A0A8I3AA06_9AGAM</name>
<proteinExistence type="predicted"/>
<sequence>MSERTNFRLPGQDLNPFAEQKCLLSLLAAYSRQWNPRNLEAPWYEPWSQIFADLVTRHPSLSVAPQPYLWYDPTSKPHTTPGPAHLLSTHDEQLDDVQDDVGNTTLDSVRSSSVPSHRNRSRIPDFAITRKVSFLRPDNFSQVLHLDRRVTYLGLPLLAELKVSGARCHDIQTSLLNAIKPMTLARDQLFKQASHLFQMYPHQESVILVAISGFWWSYFIYPRALSEKFGPPPKDDDEEEEEEEDLDLEHDIRLPSQNGIHDALTQDPLTGNSSETPIQVLQEHLYGFPLSALQDNPESPAHFHTVLPQGRVMLRENGWSDYLLYGTAPSNQVLSLILDRLHSVVHVHYDGRMG</sequence>
<gene>
    <name evidence="1" type="ORF">JVT61DRAFT_15200</name>
</gene>
<dbReference type="OrthoDB" id="2610860at2759"/>
<evidence type="ECO:0000313" key="1">
    <source>
        <dbReference type="EMBL" id="KAG6377401.1"/>
    </source>
</evidence>
<organism evidence="1 2">
    <name type="scientific">Boletus reticuloceps</name>
    <dbReference type="NCBI Taxonomy" id="495285"/>
    <lineage>
        <taxon>Eukaryota</taxon>
        <taxon>Fungi</taxon>
        <taxon>Dikarya</taxon>
        <taxon>Basidiomycota</taxon>
        <taxon>Agaricomycotina</taxon>
        <taxon>Agaricomycetes</taxon>
        <taxon>Agaricomycetidae</taxon>
        <taxon>Boletales</taxon>
        <taxon>Boletineae</taxon>
        <taxon>Boletaceae</taxon>
        <taxon>Boletoideae</taxon>
        <taxon>Boletus</taxon>
    </lineage>
</organism>
<dbReference type="EMBL" id="JAGFBS010000009">
    <property type="protein sequence ID" value="KAG6377401.1"/>
    <property type="molecule type" value="Genomic_DNA"/>
</dbReference>
<dbReference type="Proteomes" id="UP000683000">
    <property type="component" value="Unassembled WGS sequence"/>
</dbReference>